<proteinExistence type="predicted"/>
<dbReference type="InterPro" id="IPR021146">
    <property type="entry name" value="Phage_gp6-like_head-tail"/>
</dbReference>
<keyword evidence="2" id="KW-1185">Reference proteome</keyword>
<evidence type="ECO:0000313" key="1">
    <source>
        <dbReference type="EMBL" id="MBM1713187.1"/>
    </source>
</evidence>
<dbReference type="Gene3D" id="1.10.3230.30">
    <property type="entry name" value="Phage gp6-like head-tail connector protein"/>
    <property type="match status" value="1"/>
</dbReference>
<evidence type="ECO:0000313" key="2">
    <source>
        <dbReference type="Proteomes" id="UP000732193"/>
    </source>
</evidence>
<comment type="caution">
    <text evidence="1">The sequence shown here is derived from an EMBL/GenBank/DDBJ whole genome shotgun (WGS) entry which is preliminary data.</text>
</comment>
<accession>A0AAE3B5C4</accession>
<dbReference type="Proteomes" id="UP000732193">
    <property type="component" value="Unassembled WGS sequence"/>
</dbReference>
<dbReference type="Pfam" id="PF05135">
    <property type="entry name" value="Phage_connect_1"/>
    <property type="match status" value="1"/>
</dbReference>
<reference evidence="1 2" key="1">
    <citation type="submission" date="2021-01" db="EMBL/GenBank/DDBJ databases">
        <title>Diatom-associated Roseobacters Show Island Model of Population Structure.</title>
        <authorList>
            <person name="Qu L."/>
            <person name="Feng X."/>
            <person name="Chen Y."/>
            <person name="Li L."/>
            <person name="Wang X."/>
            <person name="Hu Z."/>
            <person name="Wang H."/>
            <person name="Luo H."/>
        </authorList>
    </citation>
    <scope>NUCLEOTIDE SEQUENCE [LARGE SCALE GENOMIC DNA]</scope>
    <source>
        <strain evidence="1 2">TR60-84</strain>
    </source>
</reference>
<protein>
    <submittedName>
        <fullName evidence="1">Phage gp6-like head-tail connector protein</fullName>
    </submittedName>
</protein>
<dbReference type="CDD" id="cd08054">
    <property type="entry name" value="gp6"/>
    <property type="match status" value="1"/>
</dbReference>
<dbReference type="InterPro" id="IPR006450">
    <property type="entry name" value="Phage_HK97_gp6-like"/>
</dbReference>
<name>A0AAE3B5C4_9RHOB</name>
<sequence length="97" mass="10824">MSLTSLPLLKSQLNLDHDLDDALLQHKLDAAELWIENYIGSPFVADNPALTEAALQLASYWYEVREAGQDTTIRAVPFGARELLNSYKDQVTGHVPE</sequence>
<organism evidence="1 2">
    <name type="scientific">Sulfitobacter geojensis</name>
    <dbReference type="NCBI Taxonomy" id="1342299"/>
    <lineage>
        <taxon>Bacteria</taxon>
        <taxon>Pseudomonadati</taxon>
        <taxon>Pseudomonadota</taxon>
        <taxon>Alphaproteobacteria</taxon>
        <taxon>Rhodobacterales</taxon>
        <taxon>Roseobacteraceae</taxon>
        <taxon>Sulfitobacter</taxon>
    </lineage>
</organism>
<dbReference type="RefSeq" id="WP_203241611.1">
    <property type="nucleotide sequence ID" value="NZ_JAFBRH010000001.1"/>
</dbReference>
<dbReference type="NCBIfam" id="TIGR01560">
    <property type="entry name" value="put_DNA_pack"/>
    <property type="match status" value="1"/>
</dbReference>
<gene>
    <name evidence="1" type="ORF">JQV55_06405</name>
</gene>
<dbReference type="AlphaFoldDB" id="A0AAE3B5C4"/>
<dbReference type="EMBL" id="JAFBRM010000001">
    <property type="protein sequence ID" value="MBM1713187.1"/>
    <property type="molecule type" value="Genomic_DNA"/>
</dbReference>